<keyword evidence="14" id="KW-1185">Reference proteome</keyword>
<evidence type="ECO:0000256" key="3">
    <source>
        <dbReference type="ARBA" id="ARBA00022553"/>
    </source>
</evidence>
<dbReference type="CDD" id="cd00082">
    <property type="entry name" value="HisKA"/>
    <property type="match status" value="1"/>
</dbReference>
<keyword evidence="5" id="KW-0677">Repeat</keyword>
<dbReference type="Pfam" id="PF13424">
    <property type="entry name" value="TPR_12"/>
    <property type="match status" value="1"/>
</dbReference>
<feature type="domain" description="Histidine kinase" evidence="12">
    <location>
        <begin position="435"/>
        <end position="645"/>
    </location>
</feature>
<keyword evidence="4" id="KW-0808">Transferase</keyword>
<dbReference type="Pfam" id="PF00512">
    <property type="entry name" value="HisKA"/>
    <property type="match status" value="1"/>
</dbReference>
<protein>
    <recommendedName>
        <fullName evidence="2">histidine kinase</fullName>
        <ecNumber evidence="2">2.7.13.3</ecNumber>
    </recommendedName>
</protein>
<dbReference type="InterPro" id="IPR013105">
    <property type="entry name" value="TPR_2"/>
</dbReference>
<dbReference type="Pfam" id="PF07719">
    <property type="entry name" value="TPR_2"/>
    <property type="match status" value="1"/>
</dbReference>
<dbReference type="Gene3D" id="1.25.40.10">
    <property type="entry name" value="Tetratricopeptide repeat domain"/>
    <property type="match status" value="2"/>
</dbReference>
<dbReference type="SUPFAM" id="SSF47384">
    <property type="entry name" value="Homodimeric domain of signal transducing histidine kinase"/>
    <property type="match status" value="1"/>
</dbReference>
<gene>
    <name evidence="13" type="ORF">SAMN06265367_101610</name>
</gene>
<evidence type="ECO:0000256" key="10">
    <source>
        <dbReference type="SAM" id="Coils"/>
    </source>
</evidence>
<evidence type="ECO:0000256" key="5">
    <source>
        <dbReference type="ARBA" id="ARBA00022737"/>
    </source>
</evidence>
<dbReference type="PANTHER" id="PTHR43711:SF1">
    <property type="entry name" value="HISTIDINE KINASE 1"/>
    <property type="match status" value="1"/>
</dbReference>
<evidence type="ECO:0000259" key="12">
    <source>
        <dbReference type="PROSITE" id="PS50109"/>
    </source>
</evidence>
<dbReference type="GO" id="GO:0016301">
    <property type="term" value="F:kinase activity"/>
    <property type="evidence" value="ECO:0007669"/>
    <property type="project" value="UniProtKB-KW"/>
</dbReference>
<reference evidence="13 14" key="1">
    <citation type="submission" date="2017-05" db="EMBL/GenBank/DDBJ databases">
        <authorList>
            <person name="Varghese N."/>
            <person name="Submissions S."/>
        </authorList>
    </citation>
    <scope>NUCLEOTIDE SEQUENCE [LARGE SCALE GENOMIC DNA]</scope>
    <source>
        <strain evidence="13 14">DSM 15360</strain>
    </source>
</reference>
<evidence type="ECO:0000313" key="13">
    <source>
        <dbReference type="EMBL" id="SMP07507.1"/>
    </source>
</evidence>
<dbReference type="Proteomes" id="UP001157915">
    <property type="component" value="Unassembled WGS sequence"/>
</dbReference>
<evidence type="ECO:0000256" key="8">
    <source>
        <dbReference type="ARBA" id="ARBA00023012"/>
    </source>
</evidence>
<dbReference type="Gene3D" id="3.30.565.10">
    <property type="entry name" value="Histidine kinase-like ATPase, C-terminal domain"/>
    <property type="match status" value="1"/>
</dbReference>
<comment type="catalytic activity">
    <reaction evidence="1">
        <text>ATP + protein L-histidine = ADP + protein N-phospho-L-histidine.</text>
        <dbReference type="EC" id="2.7.13.3"/>
    </reaction>
</comment>
<dbReference type="EC" id="2.7.13.3" evidence="2"/>
<feature type="coiled-coil region" evidence="10">
    <location>
        <begin position="326"/>
        <end position="428"/>
    </location>
</feature>
<comment type="caution">
    <text evidence="13">The sequence shown here is derived from an EMBL/GenBank/DDBJ whole genome shotgun (WGS) entry which is preliminary data.</text>
</comment>
<evidence type="ECO:0000256" key="7">
    <source>
        <dbReference type="ARBA" id="ARBA00022803"/>
    </source>
</evidence>
<dbReference type="InterPro" id="IPR004358">
    <property type="entry name" value="Sig_transdc_His_kin-like_C"/>
</dbReference>
<sequence>MLTHLLVWMVLLIPSMQQSQTDSLKSVVKQTDNDSIKASGFYNLSRIYYPYDQDSAILFATSAKEISNAKNFKKLEANALNIIGVSFLIKAEYEKALSTHFEALGIRETLQDTVGMIESTMNLGNIYYRLGEPEKAVAQYHEALALAQQINHERAMSLLYNNLGSFYRDRWLAFKDENDFNQAKDFLQKSLDIKEKLQDNRGIINTLGQLGELYYESGEKIKGIEMVEKSLEYSEELNDTEGRLSSLGTLSDYYRDEQDISKSLPYAKEAYELAESTDSYYHIAIAASRMANLSALNKDFENAYQYLLVHRASNDSVFNASRQKIRDELEIQYESEKKELENQKLTQDQALAELSLTRKNELLWIFISVGLLLLALAWHQRKINQKLRIAHRKLEETNQKVQNQNKKIQEQAAELKNSNRELKKANKFREKLFSIISHDLRTPFASLNNSLDLWQEGELSMNEMNYILSNIASNTRSASILLSNLLTWARTQISSEQVEKTEVSPAELISENQQLFAKQLDQKELTLHNNIPAGVSLHTDRDRLRFILRNIISNALKFTPAGGEITASLDPDCPSAILIKDSGIGMSQAQIDTLFNKKQYSSTGTNGEQGTGIGLMLCKDFADSIGAKITVSSQAGRSTTFRVEI</sequence>
<dbReference type="InterPro" id="IPR003661">
    <property type="entry name" value="HisK_dim/P_dom"/>
</dbReference>
<dbReference type="SMART" id="SM00028">
    <property type="entry name" value="TPR"/>
    <property type="match status" value="4"/>
</dbReference>
<evidence type="ECO:0000256" key="4">
    <source>
        <dbReference type="ARBA" id="ARBA00022679"/>
    </source>
</evidence>
<evidence type="ECO:0000256" key="2">
    <source>
        <dbReference type="ARBA" id="ARBA00012438"/>
    </source>
</evidence>
<name>A0ABY1NF41_9BACT</name>
<keyword evidence="11" id="KW-0812">Transmembrane</keyword>
<evidence type="ECO:0000256" key="11">
    <source>
        <dbReference type="SAM" id="Phobius"/>
    </source>
</evidence>
<keyword evidence="6 13" id="KW-0418">Kinase</keyword>
<dbReference type="SUPFAM" id="SSF48452">
    <property type="entry name" value="TPR-like"/>
    <property type="match status" value="2"/>
</dbReference>
<dbReference type="InterPro" id="IPR036890">
    <property type="entry name" value="HATPase_C_sf"/>
</dbReference>
<keyword evidence="3" id="KW-0597">Phosphoprotein</keyword>
<keyword evidence="8" id="KW-0902">Two-component regulatory system</keyword>
<dbReference type="InterPro" id="IPR003594">
    <property type="entry name" value="HATPase_dom"/>
</dbReference>
<dbReference type="InterPro" id="IPR019734">
    <property type="entry name" value="TPR_rpt"/>
</dbReference>
<dbReference type="SUPFAM" id="SSF55874">
    <property type="entry name" value="ATPase domain of HSP90 chaperone/DNA topoisomerase II/histidine kinase"/>
    <property type="match status" value="1"/>
</dbReference>
<accession>A0ABY1NF41</accession>
<dbReference type="Pfam" id="PF02518">
    <property type="entry name" value="HATPase_c"/>
    <property type="match status" value="1"/>
</dbReference>
<proteinExistence type="predicted"/>
<evidence type="ECO:0000313" key="14">
    <source>
        <dbReference type="Proteomes" id="UP001157915"/>
    </source>
</evidence>
<dbReference type="Gene3D" id="1.10.287.130">
    <property type="match status" value="1"/>
</dbReference>
<keyword evidence="11" id="KW-1133">Transmembrane helix</keyword>
<evidence type="ECO:0000256" key="9">
    <source>
        <dbReference type="PROSITE-ProRule" id="PRU00339"/>
    </source>
</evidence>
<feature type="transmembrane region" description="Helical" evidence="11">
    <location>
        <begin position="362"/>
        <end position="379"/>
    </location>
</feature>
<dbReference type="RefSeq" id="WP_283411539.1">
    <property type="nucleotide sequence ID" value="NZ_FXUA01000001.1"/>
</dbReference>
<dbReference type="PANTHER" id="PTHR43711">
    <property type="entry name" value="TWO-COMPONENT HISTIDINE KINASE"/>
    <property type="match status" value="1"/>
</dbReference>
<dbReference type="InterPro" id="IPR036097">
    <property type="entry name" value="HisK_dim/P_sf"/>
</dbReference>
<dbReference type="InterPro" id="IPR011990">
    <property type="entry name" value="TPR-like_helical_dom_sf"/>
</dbReference>
<dbReference type="InterPro" id="IPR005467">
    <property type="entry name" value="His_kinase_dom"/>
</dbReference>
<keyword evidence="7 9" id="KW-0802">TPR repeat</keyword>
<dbReference type="PROSITE" id="PS50109">
    <property type="entry name" value="HIS_KIN"/>
    <property type="match status" value="1"/>
</dbReference>
<dbReference type="SMART" id="SM00387">
    <property type="entry name" value="HATPase_c"/>
    <property type="match status" value="1"/>
</dbReference>
<organism evidence="13 14">
    <name type="scientific">Algoriphagus winogradskyi</name>
    <dbReference type="NCBI Taxonomy" id="237017"/>
    <lineage>
        <taxon>Bacteria</taxon>
        <taxon>Pseudomonadati</taxon>
        <taxon>Bacteroidota</taxon>
        <taxon>Cytophagia</taxon>
        <taxon>Cytophagales</taxon>
        <taxon>Cyclobacteriaceae</taxon>
        <taxon>Algoriphagus</taxon>
    </lineage>
</organism>
<dbReference type="SMART" id="SM00388">
    <property type="entry name" value="HisKA"/>
    <property type="match status" value="1"/>
</dbReference>
<dbReference type="EMBL" id="FXUA01000001">
    <property type="protein sequence ID" value="SMP07507.1"/>
    <property type="molecule type" value="Genomic_DNA"/>
</dbReference>
<feature type="repeat" description="TPR" evidence="9">
    <location>
        <begin position="117"/>
        <end position="150"/>
    </location>
</feature>
<evidence type="ECO:0000256" key="1">
    <source>
        <dbReference type="ARBA" id="ARBA00000085"/>
    </source>
</evidence>
<dbReference type="PRINTS" id="PR00344">
    <property type="entry name" value="BCTRLSENSOR"/>
</dbReference>
<keyword evidence="11" id="KW-0472">Membrane</keyword>
<dbReference type="PROSITE" id="PS50005">
    <property type="entry name" value="TPR"/>
    <property type="match status" value="1"/>
</dbReference>
<dbReference type="InterPro" id="IPR050736">
    <property type="entry name" value="Sensor_HK_Regulatory"/>
</dbReference>
<keyword evidence="10" id="KW-0175">Coiled coil</keyword>
<evidence type="ECO:0000256" key="6">
    <source>
        <dbReference type="ARBA" id="ARBA00022777"/>
    </source>
</evidence>